<dbReference type="GeneID" id="19168892"/>
<dbReference type="OrthoDB" id="10261384at2759"/>
<dbReference type="PANTHER" id="PTHR28043:SF1">
    <property type="entry name" value="INCREASED RECOMBINATION CENTERS PROTEIN 6"/>
    <property type="match status" value="1"/>
</dbReference>
<gene>
    <name evidence="2" type="ORF">A1O3_04774</name>
</gene>
<dbReference type="GO" id="GO:0030674">
    <property type="term" value="F:protein-macromolecule adaptor activity"/>
    <property type="evidence" value="ECO:0007669"/>
    <property type="project" value="TreeGrafter"/>
</dbReference>
<name>W9XU64_9EURO</name>
<feature type="region of interest" description="Disordered" evidence="1">
    <location>
        <begin position="105"/>
        <end position="130"/>
    </location>
</feature>
<organism evidence="2 3">
    <name type="scientific">Capronia epimyces CBS 606.96</name>
    <dbReference type="NCBI Taxonomy" id="1182542"/>
    <lineage>
        <taxon>Eukaryota</taxon>
        <taxon>Fungi</taxon>
        <taxon>Dikarya</taxon>
        <taxon>Ascomycota</taxon>
        <taxon>Pezizomycotina</taxon>
        <taxon>Eurotiomycetes</taxon>
        <taxon>Chaetothyriomycetidae</taxon>
        <taxon>Chaetothyriales</taxon>
        <taxon>Herpotrichiellaceae</taxon>
        <taxon>Capronia</taxon>
    </lineage>
</organism>
<dbReference type="EMBL" id="AMGY01000004">
    <property type="protein sequence ID" value="EXJ84107.1"/>
    <property type="molecule type" value="Genomic_DNA"/>
</dbReference>
<keyword evidence="3" id="KW-1185">Reference proteome</keyword>
<dbReference type="RefSeq" id="XP_007733092.1">
    <property type="nucleotide sequence ID" value="XM_007734902.1"/>
</dbReference>
<evidence type="ECO:0000313" key="2">
    <source>
        <dbReference type="EMBL" id="EXJ84107.1"/>
    </source>
</evidence>
<feature type="region of interest" description="Disordered" evidence="1">
    <location>
        <begin position="343"/>
        <end position="363"/>
    </location>
</feature>
<proteinExistence type="predicted"/>
<sequence length="423" mass="45806">MAVPPPAQSSSLRLLVLAPSSEAATIPPFPALLEAITGAKPSTEVTSFAGYTSHPPLPLRTKYYSSDVTIWCDELPAVAVSTPQNNAHETVLVDKSCNPVPLGVGIPEDPSTDLSKQVEVPETDEDHTPSTLDEWKEQMLSPAASEVRAVIGGIVLVLPISSRSSSLILDSYYSLIEAIHALREAVEEESYGRDVASIVVLQPTSPTVSPGILASTAEQIEDACLSDRGILGWDFVAWDGEVQKPGKTADQADVRNEYGEKTGIRRVIEVLEGIDWSAAPSFGDLEDIGAVDFDKLGAGEEASSAIDTLANGSFFDLDYELQQEMMELKMSMLDQETLEDGEPAMKMSRPDHEPQDGDENASLVNADSDADAEVEDEDELQVEELQGLMERVVAIRETASEMPKGERERFAKREIAKIMLDMG</sequence>
<evidence type="ECO:0000256" key="1">
    <source>
        <dbReference type="SAM" id="MobiDB-lite"/>
    </source>
</evidence>
<dbReference type="STRING" id="1182542.W9XU64"/>
<dbReference type="GO" id="GO:0016192">
    <property type="term" value="P:vesicle-mediated transport"/>
    <property type="evidence" value="ECO:0007669"/>
    <property type="project" value="InterPro"/>
</dbReference>
<dbReference type="AlphaFoldDB" id="W9XU64"/>
<evidence type="ECO:0008006" key="4">
    <source>
        <dbReference type="Google" id="ProtNLM"/>
    </source>
</evidence>
<protein>
    <recommendedName>
        <fullName evidence="4">Alpha and gamma adaptin binding protein p34</fullName>
    </recommendedName>
</protein>
<comment type="caution">
    <text evidence="2">The sequence shown here is derived from an EMBL/GenBank/DDBJ whole genome shotgun (WGS) entry which is preliminary data.</text>
</comment>
<dbReference type="eggNOG" id="ENOG502RTVH">
    <property type="taxonomic scope" value="Eukaryota"/>
</dbReference>
<evidence type="ECO:0000313" key="3">
    <source>
        <dbReference type="Proteomes" id="UP000019478"/>
    </source>
</evidence>
<dbReference type="Gene3D" id="3.40.50.11960">
    <property type="match status" value="1"/>
</dbReference>
<accession>W9XU64</accession>
<dbReference type="InterPro" id="IPR034627">
    <property type="entry name" value="Irc6"/>
</dbReference>
<dbReference type="PANTHER" id="PTHR28043">
    <property type="entry name" value="INCREASED RECOMBINATION CENTERS PROTEIN 6"/>
    <property type="match status" value="1"/>
</dbReference>
<reference evidence="2 3" key="1">
    <citation type="submission" date="2013-03" db="EMBL/GenBank/DDBJ databases">
        <title>The Genome Sequence of Capronia epimyces CBS 606.96.</title>
        <authorList>
            <consortium name="The Broad Institute Genomics Platform"/>
            <person name="Cuomo C."/>
            <person name="de Hoog S."/>
            <person name="Gorbushina A."/>
            <person name="Walker B."/>
            <person name="Young S.K."/>
            <person name="Zeng Q."/>
            <person name="Gargeya S."/>
            <person name="Fitzgerald M."/>
            <person name="Haas B."/>
            <person name="Abouelleil A."/>
            <person name="Allen A.W."/>
            <person name="Alvarado L."/>
            <person name="Arachchi H.M."/>
            <person name="Berlin A.M."/>
            <person name="Chapman S.B."/>
            <person name="Gainer-Dewar J."/>
            <person name="Goldberg J."/>
            <person name="Griggs A."/>
            <person name="Gujja S."/>
            <person name="Hansen M."/>
            <person name="Howarth C."/>
            <person name="Imamovic A."/>
            <person name="Ireland A."/>
            <person name="Larimer J."/>
            <person name="McCowan C."/>
            <person name="Murphy C."/>
            <person name="Pearson M."/>
            <person name="Poon T.W."/>
            <person name="Priest M."/>
            <person name="Roberts A."/>
            <person name="Saif S."/>
            <person name="Shea T."/>
            <person name="Sisk P."/>
            <person name="Sykes S."/>
            <person name="Wortman J."/>
            <person name="Nusbaum C."/>
            <person name="Birren B."/>
        </authorList>
    </citation>
    <scope>NUCLEOTIDE SEQUENCE [LARGE SCALE GENOMIC DNA]</scope>
    <source>
        <strain evidence="2 3">CBS 606.96</strain>
    </source>
</reference>
<dbReference type="Proteomes" id="UP000019478">
    <property type="component" value="Unassembled WGS sequence"/>
</dbReference>
<dbReference type="HOGENOM" id="CLU_031716_1_1_1"/>
<dbReference type="Pfam" id="PF10199">
    <property type="entry name" value="Adaptin_binding"/>
    <property type="match status" value="1"/>
</dbReference>